<evidence type="ECO:0000313" key="4">
    <source>
        <dbReference type="EMBL" id="KAI5077996.1"/>
    </source>
</evidence>
<evidence type="ECO:0000313" key="5">
    <source>
        <dbReference type="Proteomes" id="UP000886520"/>
    </source>
</evidence>
<sequence length="334" mass="37590">MTIYPLSGASWPAKQQSSSALEEAHGYGLRALEMQMQVHPSSCQGPPRQWELRRIATSPILDAGDYWSDASLSLPHLASMLPQVEEKKRVTTPRRLVSEEARRCSDTRVSSDHELVEVKPSKAFRRSSTFPPPLDSPAHLACEGRYSSMQTVEKVCFTSIRSNGRLIVTATPIAAQPLRRFHLQRRNGRLLLQLHVERRSTEEKEEEEEERPLAAEVEEGDPIAREGNPVPEMVRATSPFAQNGKERARKASPQSYEDLVEEDDAERVNGKVSLYTKVLKTLECDALNDSTEGFSPIQQLHVKYGRRSSAGVASFLHKSLTRVRPLHMLTIWQS</sequence>
<dbReference type="InterPro" id="IPR021410">
    <property type="entry name" value="FAF"/>
</dbReference>
<evidence type="ECO:0000256" key="2">
    <source>
        <dbReference type="SAM" id="MobiDB-lite"/>
    </source>
</evidence>
<feature type="region of interest" description="Disordered" evidence="2">
    <location>
        <begin position="198"/>
        <end position="232"/>
    </location>
</feature>
<dbReference type="PANTHER" id="PTHR33155:SF3">
    <property type="entry name" value="PROTEIN FAF-LIKE, CHLOROPLASTIC"/>
    <property type="match status" value="1"/>
</dbReference>
<proteinExistence type="inferred from homology"/>
<gene>
    <name evidence="4" type="ORF">GOP47_0007820</name>
</gene>
<comment type="caution">
    <text evidence="4">The sequence shown here is derived from an EMBL/GenBank/DDBJ whole genome shotgun (WGS) entry which is preliminary data.</text>
</comment>
<evidence type="ECO:0000259" key="3">
    <source>
        <dbReference type="Pfam" id="PF11250"/>
    </source>
</evidence>
<dbReference type="AlphaFoldDB" id="A0A9D4ZLW6"/>
<dbReference type="EMBL" id="JABFUD020000007">
    <property type="protein sequence ID" value="KAI5077996.1"/>
    <property type="molecule type" value="Genomic_DNA"/>
</dbReference>
<dbReference type="Proteomes" id="UP000886520">
    <property type="component" value="Chromosome 7"/>
</dbReference>
<name>A0A9D4ZLW6_ADICA</name>
<dbReference type="Pfam" id="PF11250">
    <property type="entry name" value="FAF"/>
    <property type="match status" value="1"/>
</dbReference>
<reference evidence="4" key="1">
    <citation type="submission" date="2021-01" db="EMBL/GenBank/DDBJ databases">
        <title>Adiantum capillus-veneris genome.</title>
        <authorList>
            <person name="Fang Y."/>
            <person name="Liao Q."/>
        </authorList>
    </citation>
    <scope>NUCLEOTIDE SEQUENCE</scope>
    <source>
        <strain evidence="4">H3</strain>
        <tissue evidence="4">Leaf</tissue>
    </source>
</reference>
<keyword evidence="5" id="KW-1185">Reference proteome</keyword>
<dbReference type="PANTHER" id="PTHR33155">
    <property type="entry name" value="FANTASTIC FOUR-LIKE PROTEIN (DUF3049)"/>
    <property type="match status" value="1"/>
</dbReference>
<feature type="compositionally biased region" description="Acidic residues" evidence="2">
    <location>
        <begin position="203"/>
        <end position="221"/>
    </location>
</feature>
<accession>A0A9D4ZLW6</accession>
<protein>
    <recommendedName>
        <fullName evidence="3">FAF domain-containing protein</fullName>
    </recommendedName>
</protein>
<organism evidence="4 5">
    <name type="scientific">Adiantum capillus-veneris</name>
    <name type="common">Maidenhair fern</name>
    <dbReference type="NCBI Taxonomy" id="13818"/>
    <lineage>
        <taxon>Eukaryota</taxon>
        <taxon>Viridiplantae</taxon>
        <taxon>Streptophyta</taxon>
        <taxon>Embryophyta</taxon>
        <taxon>Tracheophyta</taxon>
        <taxon>Polypodiopsida</taxon>
        <taxon>Polypodiidae</taxon>
        <taxon>Polypodiales</taxon>
        <taxon>Pteridineae</taxon>
        <taxon>Pteridaceae</taxon>
        <taxon>Vittarioideae</taxon>
        <taxon>Adiantum</taxon>
    </lineage>
</organism>
<feature type="domain" description="FAF" evidence="3">
    <location>
        <begin position="130"/>
        <end position="194"/>
    </location>
</feature>
<dbReference type="OrthoDB" id="1930747at2759"/>
<evidence type="ECO:0000256" key="1">
    <source>
        <dbReference type="ARBA" id="ARBA00008690"/>
    </source>
</evidence>
<comment type="similarity">
    <text evidence="1">Belongs to the fantastic four family.</text>
</comment>
<dbReference type="InterPro" id="IPR046431">
    <property type="entry name" value="FAF_dom"/>
</dbReference>